<sequence>MRSLPPRSRPQSQFYCLSFTAGSHSHSSSPGHQTLTSLLVVEVYDLYNNQTITSTWAKLFVLIVSVMFVYSPGEEYFELITVCPYILWGSPSVAQCEWQPSSVGEVRWIWAYVRTVVIASFVGFDHSNPIFLRRCVFEERAAPSFFPFTDSALPVG</sequence>
<dbReference type="AlphaFoldDB" id="A0A2N5TQE0"/>
<evidence type="ECO:0000313" key="2">
    <source>
        <dbReference type="Proteomes" id="UP000235388"/>
    </source>
</evidence>
<dbReference type="EMBL" id="PGCJ01000474">
    <property type="protein sequence ID" value="PLW27715.1"/>
    <property type="molecule type" value="Genomic_DNA"/>
</dbReference>
<protein>
    <submittedName>
        <fullName evidence="1">Uncharacterized protein</fullName>
    </submittedName>
</protein>
<dbReference type="Proteomes" id="UP000235388">
    <property type="component" value="Unassembled WGS sequence"/>
</dbReference>
<evidence type="ECO:0000313" key="1">
    <source>
        <dbReference type="EMBL" id="PLW27715.1"/>
    </source>
</evidence>
<keyword evidence="2" id="KW-1185">Reference proteome</keyword>
<accession>A0A2N5TQE0</accession>
<gene>
    <name evidence="1" type="ORF">PCANC_27858</name>
</gene>
<name>A0A2N5TQE0_9BASI</name>
<comment type="caution">
    <text evidence="1">The sequence shown here is derived from an EMBL/GenBank/DDBJ whole genome shotgun (WGS) entry which is preliminary data.</text>
</comment>
<proteinExistence type="predicted"/>
<reference evidence="1 2" key="1">
    <citation type="submission" date="2017-11" db="EMBL/GenBank/DDBJ databases">
        <title>De novo assembly and phasing of dikaryotic genomes from two isolates of Puccinia coronata f. sp. avenae, the causal agent of oat crown rust.</title>
        <authorList>
            <person name="Miller M.E."/>
            <person name="Zhang Y."/>
            <person name="Omidvar V."/>
            <person name="Sperschneider J."/>
            <person name="Schwessinger B."/>
            <person name="Raley C."/>
            <person name="Palmer J.M."/>
            <person name="Garnica D."/>
            <person name="Upadhyaya N."/>
            <person name="Rathjen J."/>
            <person name="Taylor J.M."/>
            <person name="Park R.F."/>
            <person name="Dodds P.N."/>
            <person name="Hirsch C.D."/>
            <person name="Kianian S.F."/>
            <person name="Figueroa M."/>
        </authorList>
    </citation>
    <scope>NUCLEOTIDE SEQUENCE [LARGE SCALE GENOMIC DNA]</scope>
    <source>
        <strain evidence="1">12NC29</strain>
    </source>
</reference>
<organism evidence="1 2">
    <name type="scientific">Puccinia coronata f. sp. avenae</name>
    <dbReference type="NCBI Taxonomy" id="200324"/>
    <lineage>
        <taxon>Eukaryota</taxon>
        <taxon>Fungi</taxon>
        <taxon>Dikarya</taxon>
        <taxon>Basidiomycota</taxon>
        <taxon>Pucciniomycotina</taxon>
        <taxon>Pucciniomycetes</taxon>
        <taxon>Pucciniales</taxon>
        <taxon>Pucciniaceae</taxon>
        <taxon>Puccinia</taxon>
    </lineage>
</organism>